<dbReference type="Proteomes" id="UP000070400">
    <property type="component" value="Unassembled WGS sequence"/>
</dbReference>
<accession>A0A133V8M1</accession>
<dbReference type="AlphaFoldDB" id="A0A133V8M1"/>
<keyword evidence="3" id="KW-1185">Reference proteome</keyword>
<dbReference type="InterPro" id="IPR014145">
    <property type="entry name" value="LigD_pol_dom"/>
</dbReference>
<dbReference type="InterPro" id="IPR052171">
    <property type="entry name" value="NHEJ_LigD"/>
</dbReference>
<evidence type="ECO:0000313" key="2">
    <source>
        <dbReference type="EMBL" id="KXB02737.1"/>
    </source>
</evidence>
<proteinExistence type="predicted"/>
<evidence type="ECO:0000259" key="1">
    <source>
        <dbReference type="Pfam" id="PF21686"/>
    </source>
</evidence>
<dbReference type="Pfam" id="PF21686">
    <property type="entry name" value="LigD_Prim-Pol"/>
    <property type="match status" value="1"/>
</dbReference>
<dbReference type="SUPFAM" id="SSF56747">
    <property type="entry name" value="Prim-pol domain"/>
    <property type="match status" value="1"/>
</dbReference>
<name>A0A133V8M1_9EURY</name>
<evidence type="ECO:0000313" key="3">
    <source>
        <dbReference type="Proteomes" id="UP000070400"/>
    </source>
</evidence>
<reference evidence="2 3" key="1">
    <citation type="journal article" date="2016" name="Sci. Rep.">
        <title>Metabolic traits of an uncultured archaeal lineage -MSBL1- from brine pools of the Red Sea.</title>
        <authorList>
            <person name="Mwirichia R."/>
            <person name="Alam I."/>
            <person name="Rashid M."/>
            <person name="Vinu M."/>
            <person name="Ba-Alawi W."/>
            <person name="Anthony Kamau A."/>
            <person name="Kamanda Ngugi D."/>
            <person name="Goker M."/>
            <person name="Klenk H.P."/>
            <person name="Bajic V."/>
            <person name="Stingl U."/>
        </authorList>
    </citation>
    <scope>NUCLEOTIDE SEQUENCE [LARGE SCALE GENOMIC DNA]</scope>
    <source>
        <strain evidence="2">SCGC-AAA261D19</strain>
    </source>
</reference>
<feature type="domain" description="DNA ligase D polymerase" evidence="1">
    <location>
        <begin position="174"/>
        <end position="381"/>
    </location>
</feature>
<dbReference type="PANTHER" id="PTHR42705:SF2">
    <property type="entry name" value="BIFUNCTIONAL NON-HOMOLOGOUS END JOINING PROTEIN LIGD"/>
    <property type="match status" value="1"/>
</dbReference>
<protein>
    <recommendedName>
        <fullName evidence="1">DNA ligase D polymerase domain-containing protein</fullName>
    </recommendedName>
</protein>
<organism evidence="2 3">
    <name type="scientific">candidate division MSBL1 archaeon SCGC-AAA261D19</name>
    <dbReference type="NCBI Taxonomy" id="1698273"/>
    <lineage>
        <taxon>Archaea</taxon>
        <taxon>Methanobacteriati</taxon>
        <taxon>Methanobacteriota</taxon>
        <taxon>candidate division MSBL1</taxon>
    </lineage>
</organism>
<dbReference type="Gene3D" id="3.90.920.10">
    <property type="entry name" value="DNA primase, PRIM domain"/>
    <property type="match status" value="1"/>
</dbReference>
<sequence length="405" mass="47690">MSFLKADFWDELLLVIYQILLSSSNLQRAIGVQETEAWRTVNWVIELAKLEDHVMVTLAMKREGKRVNAQHIREKLVRDAEMEFSKKDVKNLLDSLKDRRLINERKGKYAITDRGRRWFKGRWREVEDDLNPSYLKTYRAKHYYPNVVDTLLKFCRGRKVSVFRVFTGRSWMQRKYKEKYITLKDEDDVERWVNLHGLDFLPYTHRSGDNRPEWLVIDFDRGEEVSLGNLKEVVKTTVGILNDFGIKPPIKFNGLEGFQTWTKFGPHGLPRDYDPLELGSDGRKRNFFSFYADLIRYLEARLGEELPGLTTSEVAHKKSRADRILLNPSIYKRFGVVRAPYSMHYESGLVSMPLHINELDDFEPKEADPDRVVERYREKGNEFKLKRVDGGKLFKAAVEWVKEQS</sequence>
<dbReference type="PANTHER" id="PTHR42705">
    <property type="entry name" value="BIFUNCTIONAL NON-HOMOLOGOUS END JOINING PROTEIN LIGD"/>
    <property type="match status" value="1"/>
</dbReference>
<dbReference type="EMBL" id="LHXX01000005">
    <property type="protein sequence ID" value="KXB02737.1"/>
    <property type="molecule type" value="Genomic_DNA"/>
</dbReference>
<comment type="caution">
    <text evidence="2">The sequence shown here is derived from an EMBL/GenBank/DDBJ whole genome shotgun (WGS) entry which is preliminary data.</text>
</comment>
<gene>
    <name evidence="2" type="ORF">AKJ43_00730</name>
</gene>